<dbReference type="Gene3D" id="1.10.357.10">
    <property type="entry name" value="Tetracycline Repressor, domain 2"/>
    <property type="match status" value="1"/>
</dbReference>
<dbReference type="Gene3D" id="1.10.10.60">
    <property type="entry name" value="Homeodomain-like"/>
    <property type="match status" value="1"/>
</dbReference>
<feature type="domain" description="HTH tetR-type" evidence="3">
    <location>
        <begin position="2"/>
        <end position="62"/>
    </location>
</feature>
<dbReference type="Proteomes" id="UP000282515">
    <property type="component" value="Unassembled WGS sequence"/>
</dbReference>
<dbReference type="AlphaFoldDB" id="A0A3L8PPM6"/>
<organism evidence="4 5">
    <name type="scientific">Aeromicrobium phragmitis</name>
    <dbReference type="NCBI Taxonomy" id="2478914"/>
    <lineage>
        <taxon>Bacteria</taxon>
        <taxon>Bacillati</taxon>
        <taxon>Actinomycetota</taxon>
        <taxon>Actinomycetes</taxon>
        <taxon>Propionibacteriales</taxon>
        <taxon>Nocardioidaceae</taxon>
        <taxon>Aeromicrobium</taxon>
    </lineage>
</organism>
<dbReference type="Pfam" id="PF17932">
    <property type="entry name" value="TetR_C_24"/>
    <property type="match status" value="1"/>
</dbReference>
<dbReference type="RefSeq" id="WP_121792735.1">
    <property type="nucleotide sequence ID" value="NZ_RDBF01000001.1"/>
</dbReference>
<dbReference type="PRINTS" id="PR00455">
    <property type="entry name" value="HTHTETR"/>
</dbReference>
<dbReference type="PROSITE" id="PS50977">
    <property type="entry name" value="HTH_TETR_2"/>
    <property type="match status" value="1"/>
</dbReference>
<sequence>MTTRQEQILDTAATLFAERGFHGVTVHDIGEACGISGPALYKHFSGKADLLRQSLVSISDRLLDEGTRRRDAADDASSALDALIDWHVDFALSHPALIVVQEREWSSLDAEARERVRRTQLAYIDVWVQVVRELRPELDRATARAAVQAAFGLLNSTPHSARLSAPAMRSLLARMARSALLG</sequence>
<dbReference type="PANTHER" id="PTHR30055">
    <property type="entry name" value="HTH-TYPE TRANSCRIPTIONAL REGULATOR RUTR"/>
    <property type="match status" value="1"/>
</dbReference>
<dbReference type="InterPro" id="IPR023772">
    <property type="entry name" value="DNA-bd_HTH_TetR-type_CS"/>
</dbReference>
<name>A0A3L8PPM6_9ACTN</name>
<dbReference type="InterPro" id="IPR009057">
    <property type="entry name" value="Homeodomain-like_sf"/>
</dbReference>
<dbReference type="PANTHER" id="PTHR30055:SF237">
    <property type="entry name" value="TRANSCRIPTIONAL REPRESSOR MCE3R"/>
    <property type="match status" value="1"/>
</dbReference>
<dbReference type="InterPro" id="IPR001647">
    <property type="entry name" value="HTH_TetR"/>
</dbReference>
<comment type="caution">
    <text evidence="4">The sequence shown here is derived from an EMBL/GenBank/DDBJ whole genome shotgun (WGS) entry which is preliminary data.</text>
</comment>
<dbReference type="InterPro" id="IPR050109">
    <property type="entry name" value="HTH-type_TetR-like_transc_reg"/>
</dbReference>
<evidence type="ECO:0000256" key="1">
    <source>
        <dbReference type="ARBA" id="ARBA00023125"/>
    </source>
</evidence>
<dbReference type="EMBL" id="RDBF01000001">
    <property type="protein sequence ID" value="RLV57327.1"/>
    <property type="molecule type" value="Genomic_DNA"/>
</dbReference>
<evidence type="ECO:0000313" key="5">
    <source>
        <dbReference type="Proteomes" id="UP000282515"/>
    </source>
</evidence>
<evidence type="ECO:0000256" key="2">
    <source>
        <dbReference type="PROSITE-ProRule" id="PRU00335"/>
    </source>
</evidence>
<evidence type="ECO:0000259" key="3">
    <source>
        <dbReference type="PROSITE" id="PS50977"/>
    </source>
</evidence>
<gene>
    <name evidence="4" type="ORF">D9V41_01400</name>
</gene>
<feature type="DNA-binding region" description="H-T-H motif" evidence="2">
    <location>
        <begin position="25"/>
        <end position="44"/>
    </location>
</feature>
<reference evidence="4 5" key="1">
    <citation type="submission" date="2018-10" db="EMBL/GenBank/DDBJ databases">
        <title>Aeromicrobium sp. 9W16Y-2 whole genome shotgun sequence.</title>
        <authorList>
            <person name="Li F."/>
        </authorList>
    </citation>
    <scope>NUCLEOTIDE SEQUENCE [LARGE SCALE GENOMIC DNA]</scope>
    <source>
        <strain evidence="4 5">9W16Y-2</strain>
    </source>
</reference>
<dbReference type="SUPFAM" id="SSF48498">
    <property type="entry name" value="Tetracyclin repressor-like, C-terminal domain"/>
    <property type="match status" value="1"/>
</dbReference>
<proteinExistence type="predicted"/>
<evidence type="ECO:0000313" key="4">
    <source>
        <dbReference type="EMBL" id="RLV57327.1"/>
    </source>
</evidence>
<dbReference type="OrthoDB" id="3186364at2"/>
<protein>
    <submittedName>
        <fullName evidence="4">TetR/AcrR family transcriptional regulator</fullName>
    </submittedName>
</protein>
<dbReference type="GO" id="GO:0000976">
    <property type="term" value="F:transcription cis-regulatory region binding"/>
    <property type="evidence" value="ECO:0007669"/>
    <property type="project" value="TreeGrafter"/>
</dbReference>
<dbReference type="GO" id="GO:0003700">
    <property type="term" value="F:DNA-binding transcription factor activity"/>
    <property type="evidence" value="ECO:0007669"/>
    <property type="project" value="TreeGrafter"/>
</dbReference>
<dbReference type="Pfam" id="PF00440">
    <property type="entry name" value="TetR_N"/>
    <property type="match status" value="1"/>
</dbReference>
<accession>A0A3L8PPM6</accession>
<dbReference type="PROSITE" id="PS01081">
    <property type="entry name" value="HTH_TETR_1"/>
    <property type="match status" value="1"/>
</dbReference>
<keyword evidence="1 2" id="KW-0238">DNA-binding</keyword>
<dbReference type="SUPFAM" id="SSF46689">
    <property type="entry name" value="Homeodomain-like"/>
    <property type="match status" value="1"/>
</dbReference>
<dbReference type="InterPro" id="IPR036271">
    <property type="entry name" value="Tet_transcr_reg_TetR-rel_C_sf"/>
</dbReference>
<keyword evidence="5" id="KW-1185">Reference proteome</keyword>
<dbReference type="InterPro" id="IPR041490">
    <property type="entry name" value="KstR2_TetR_C"/>
</dbReference>